<feature type="region of interest" description="Disordered" evidence="2">
    <location>
        <begin position="1"/>
        <end position="21"/>
    </location>
</feature>
<keyword evidence="1" id="KW-0175">Coiled coil</keyword>
<evidence type="ECO:0000313" key="4">
    <source>
        <dbReference type="Proteomes" id="UP000193920"/>
    </source>
</evidence>
<reference evidence="3 4" key="1">
    <citation type="submission" date="2016-08" db="EMBL/GenBank/DDBJ databases">
        <title>A Parts List for Fungal Cellulosomes Revealed by Comparative Genomics.</title>
        <authorList>
            <consortium name="DOE Joint Genome Institute"/>
            <person name="Haitjema C.H."/>
            <person name="Gilmore S.P."/>
            <person name="Henske J.K."/>
            <person name="Solomon K.V."/>
            <person name="De Groot R."/>
            <person name="Kuo A."/>
            <person name="Mondo S.J."/>
            <person name="Salamov A.A."/>
            <person name="Labutti K."/>
            <person name="Zhao Z."/>
            <person name="Chiniquy J."/>
            <person name="Barry K."/>
            <person name="Brewer H.M."/>
            <person name="Purvine S.O."/>
            <person name="Wright A.T."/>
            <person name="Boxma B."/>
            <person name="Van Alen T."/>
            <person name="Hackstein J.H."/>
            <person name="Baker S.E."/>
            <person name="Grigoriev I.V."/>
            <person name="O'Malley M.A."/>
        </authorList>
    </citation>
    <scope>NUCLEOTIDE SEQUENCE [LARGE SCALE GENOMIC DNA]</scope>
    <source>
        <strain evidence="3 4">G1</strain>
    </source>
</reference>
<name>A0A1Y2A7H7_9FUNG</name>
<sequence length="339" mass="37994">MGCGASKVTNQSLSISEKEITKDSTTKAIKNSVLTSSSSISQEILNKSKLDHSIDQEIGESSKNESTINIIKNSQKILSSNDKEQEAPLLLKTSSSSTINIEKQKSKLIRKTENSLEQIYKNNENSENEYQRTGSLKSSEPSTYYEKKENSLNSLMNNGNKKKGMSLSSSEETLTNQSSSDNVRKLLTSSFTPLPAIEQKTTLKSISFEIPLDESMICKTIKPNFKGSLPKLHISQDEIKRKIGNVDSKWKAISTTKGGYKKKGPADEEKLKALKKRLLEKEAEAAINRQKELDKLKAKLEKAQRHALKVQERKRKLEAEWISKSKSNLEMSSNINYIS</sequence>
<gene>
    <name evidence="3" type="ORF">LY90DRAFT_517432</name>
</gene>
<protein>
    <submittedName>
        <fullName evidence="3">Uncharacterized protein</fullName>
    </submittedName>
</protein>
<feature type="coiled-coil region" evidence="1">
    <location>
        <begin position="271"/>
        <end position="320"/>
    </location>
</feature>
<keyword evidence="4" id="KW-1185">Reference proteome</keyword>
<dbReference type="OrthoDB" id="2125900at2759"/>
<evidence type="ECO:0000256" key="1">
    <source>
        <dbReference type="SAM" id="Coils"/>
    </source>
</evidence>
<feature type="compositionally biased region" description="Polar residues" evidence="2">
    <location>
        <begin position="131"/>
        <end position="142"/>
    </location>
</feature>
<dbReference type="EMBL" id="MCOG01000320">
    <property type="protein sequence ID" value="ORY18267.1"/>
    <property type="molecule type" value="Genomic_DNA"/>
</dbReference>
<evidence type="ECO:0000256" key="2">
    <source>
        <dbReference type="SAM" id="MobiDB-lite"/>
    </source>
</evidence>
<evidence type="ECO:0000313" key="3">
    <source>
        <dbReference type="EMBL" id="ORY18267.1"/>
    </source>
</evidence>
<feature type="compositionally biased region" description="Polar residues" evidence="2">
    <location>
        <begin position="166"/>
        <end position="181"/>
    </location>
</feature>
<proteinExistence type="predicted"/>
<dbReference type="Proteomes" id="UP000193920">
    <property type="component" value="Unassembled WGS sequence"/>
</dbReference>
<accession>A0A1Y2A7H7</accession>
<comment type="caution">
    <text evidence="3">The sequence shown here is derived from an EMBL/GenBank/DDBJ whole genome shotgun (WGS) entry which is preliminary data.</text>
</comment>
<dbReference type="AlphaFoldDB" id="A0A1Y2A7H7"/>
<organism evidence="3 4">
    <name type="scientific">Neocallimastix californiae</name>
    <dbReference type="NCBI Taxonomy" id="1754190"/>
    <lineage>
        <taxon>Eukaryota</taxon>
        <taxon>Fungi</taxon>
        <taxon>Fungi incertae sedis</taxon>
        <taxon>Chytridiomycota</taxon>
        <taxon>Chytridiomycota incertae sedis</taxon>
        <taxon>Neocallimastigomycetes</taxon>
        <taxon>Neocallimastigales</taxon>
        <taxon>Neocallimastigaceae</taxon>
        <taxon>Neocallimastix</taxon>
    </lineage>
</organism>
<feature type="region of interest" description="Disordered" evidence="2">
    <location>
        <begin position="122"/>
        <end position="181"/>
    </location>
</feature>